<dbReference type="Pfam" id="PF13041">
    <property type="entry name" value="PPR_2"/>
    <property type="match status" value="1"/>
</dbReference>
<evidence type="ECO:0000313" key="4">
    <source>
        <dbReference type="Proteomes" id="UP000193689"/>
    </source>
</evidence>
<name>A0A1Y2DLG0_9PEZI</name>
<evidence type="ECO:0000256" key="1">
    <source>
        <dbReference type="PROSITE-ProRule" id="PRU00708"/>
    </source>
</evidence>
<feature type="repeat" description="PPR" evidence="1">
    <location>
        <begin position="472"/>
        <end position="506"/>
    </location>
</feature>
<dbReference type="RefSeq" id="XP_040712139.1">
    <property type="nucleotide sequence ID" value="XM_040856622.1"/>
</dbReference>
<dbReference type="InParanoid" id="A0A1Y2DLG0"/>
<dbReference type="STRING" id="1141098.A0A1Y2DLG0"/>
<dbReference type="Pfam" id="PF13812">
    <property type="entry name" value="PPR_3"/>
    <property type="match status" value="1"/>
</dbReference>
<protein>
    <recommendedName>
        <fullName evidence="5">Pentatricopeptide repeat domain-containing protein</fullName>
    </recommendedName>
</protein>
<dbReference type="PANTHER" id="PTHR47934:SF8">
    <property type="entry name" value="PENTACOTRIPEPTIDE-REPEAT REGION OF PRORP DOMAIN-CONTAINING PROTEIN"/>
    <property type="match status" value="1"/>
</dbReference>
<dbReference type="InterPro" id="IPR051114">
    <property type="entry name" value="Mito_RNA_Proc_CCM1"/>
</dbReference>
<dbReference type="GeneID" id="63772834"/>
<comment type="caution">
    <text evidence="3">The sequence shown here is derived from an EMBL/GenBank/DDBJ whole genome shotgun (WGS) entry which is preliminary data.</text>
</comment>
<sequence length="687" mass="78454">MRTAWLQLDEVLRQKLWPRMMLAALDSSSAVFSAFVQATYDPSWSPIYVVEDIVRLIMLRVRLFGSAEQAAEKQELVDTAVFLLQLVPPKNLALEQDIIGRIVSLSTIDRATDLFNYLETHDYRFNSQTLLQFASRFAKSNEHKVIAAENLCYAARHRDFDINSPSAASVCTSLLTIEKGHPFPDGAAAPDELFKILLEAGFQPNLFTMTALMRNFCVRGHLKTAWTIFDLLLERGIEPDAHVYSILLKASKKELDISSIRLIMSTVHSKKLWSPIILNDFLDILYMHKERMAEPNSEGIFPFGRRQRKTNNAFRPMLQVYAKFFRLAPLQKFWPFPLEDRLSWMGAEPGQKFATPITELAAALMPQPDHLLIEPDTITLTLMLAANIRSLDQPDAMLRTYNRFLNMLDARDPLALQLIERHGTLVYDIFLRGLLQFRKCLDPAVRLVKRMLQLSKDEHLEHGKIIRHPPPSVHTWTIMVNGFKNHKLPHGAVSMIRLMMTHGMQPNLHTWNALIAAFARAGNARGAVKAMRYLEASGLQPDQHTLDAFGHLRRRARQHAVALLEASRKEPVEPDKLLLQLSLSAKQDPEEKKLGFRKQPQFETDRPITKLPPLGEAQQLAEWDRETTQRDLSRRLQFNPRIRKLGLNDNLPLGEAGVYPKPPPRTHAARHLKLDREAAYSAEDIES</sequence>
<dbReference type="AlphaFoldDB" id="A0A1Y2DLG0"/>
<reference evidence="3 4" key="1">
    <citation type="submission" date="2016-07" db="EMBL/GenBank/DDBJ databases">
        <title>Pervasive Adenine N6-methylation of Active Genes in Fungi.</title>
        <authorList>
            <consortium name="DOE Joint Genome Institute"/>
            <person name="Mondo S.J."/>
            <person name="Dannebaum R.O."/>
            <person name="Kuo R.C."/>
            <person name="Labutti K."/>
            <person name="Haridas S."/>
            <person name="Kuo A."/>
            <person name="Salamov A."/>
            <person name="Ahrendt S.R."/>
            <person name="Lipzen A."/>
            <person name="Sullivan W."/>
            <person name="Andreopoulos W.B."/>
            <person name="Clum A."/>
            <person name="Lindquist E."/>
            <person name="Daum C."/>
            <person name="Ramamoorthy G.K."/>
            <person name="Gryganskyi A."/>
            <person name="Culley D."/>
            <person name="Magnuson J.K."/>
            <person name="James T.Y."/>
            <person name="O'Malley M.A."/>
            <person name="Stajich J.E."/>
            <person name="Spatafora J.W."/>
            <person name="Visel A."/>
            <person name="Grigoriev I.V."/>
        </authorList>
    </citation>
    <scope>NUCLEOTIDE SEQUENCE [LARGE SCALE GENOMIC DNA]</scope>
    <source>
        <strain evidence="3 4">CBS 129021</strain>
    </source>
</reference>
<feature type="region of interest" description="Disordered" evidence="2">
    <location>
        <begin position="589"/>
        <end position="611"/>
    </location>
</feature>
<dbReference type="GO" id="GO:0007005">
    <property type="term" value="P:mitochondrion organization"/>
    <property type="evidence" value="ECO:0007669"/>
    <property type="project" value="TreeGrafter"/>
</dbReference>
<dbReference type="InterPro" id="IPR011990">
    <property type="entry name" value="TPR-like_helical_dom_sf"/>
</dbReference>
<gene>
    <name evidence="3" type="ORF">BCR38DRAFT_351128</name>
</gene>
<organism evidence="3 4">
    <name type="scientific">Pseudomassariella vexata</name>
    <dbReference type="NCBI Taxonomy" id="1141098"/>
    <lineage>
        <taxon>Eukaryota</taxon>
        <taxon>Fungi</taxon>
        <taxon>Dikarya</taxon>
        <taxon>Ascomycota</taxon>
        <taxon>Pezizomycotina</taxon>
        <taxon>Sordariomycetes</taxon>
        <taxon>Xylariomycetidae</taxon>
        <taxon>Amphisphaeriales</taxon>
        <taxon>Pseudomassariaceae</taxon>
        <taxon>Pseudomassariella</taxon>
    </lineage>
</organism>
<dbReference type="OrthoDB" id="185373at2759"/>
<dbReference type="PANTHER" id="PTHR47934">
    <property type="entry name" value="PENTATRICOPEPTIDE REPEAT-CONTAINING PROTEIN PET309, MITOCHONDRIAL"/>
    <property type="match status" value="1"/>
</dbReference>
<accession>A0A1Y2DLG0</accession>
<keyword evidence="4" id="KW-1185">Reference proteome</keyword>
<dbReference type="Gene3D" id="1.25.40.10">
    <property type="entry name" value="Tetratricopeptide repeat domain"/>
    <property type="match status" value="2"/>
</dbReference>
<dbReference type="NCBIfam" id="TIGR00756">
    <property type="entry name" value="PPR"/>
    <property type="match status" value="3"/>
</dbReference>
<evidence type="ECO:0008006" key="5">
    <source>
        <dbReference type="Google" id="ProtNLM"/>
    </source>
</evidence>
<feature type="repeat" description="PPR" evidence="1">
    <location>
        <begin position="507"/>
        <end position="541"/>
    </location>
</feature>
<evidence type="ECO:0000256" key="2">
    <source>
        <dbReference type="SAM" id="MobiDB-lite"/>
    </source>
</evidence>
<feature type="repeat" description="PPR" evidence="1">
    <location>
        <begin position="205"/>
        <end position="239"/>
    </location>
</feature>
<dbReference type="PROSITE" id="PS51375">
    <property type="entry name" value="PPR"/>
    <property type="match status" value="3"/>
</dbReference>
<dbReference type="GO" id="GO:0005739">
    <property type="term" value="C:mitochondrion"/>
    <property type="evidence" value="ECO:0007669"/>
    <property type="project" value="TreeGrafter"/>
</dbReference>
<proteinExistence type="predicted"/>
<dbReference type="GO" id="GO:0003729">
    <property type="term" value="F:mRNA binding"/>
    <property type="evidence" value="ECO:0007669"/>
    <property type="project" value="TreeGrafter"/>
</dbReference>
<dbReference type="InterPro" id="IPR002885">
    <property type="entry name" value="PPR_rpt"/>
</dbReference>
<dbReference type="GO" id="GO:0006396">
    <property type="term" value="P:RNA processing"/>
    <property type="evidence" value="ECO:0007669"/>
    <property type="project" value="TreeGrafter"/>
</dbReference>
<evidence type="ECO:0000313" key="3">
    <source>
        <dbReference type="EMBL" id="ORY59565.1"/>
    </source>
</evidence>
<dbReference type="EMBL" id="MCFJ01000013">
    <property type="protein sequence ID" value="ORY59565.1"/>
    <property type="molecule type" value="Genomic_DNA"/>
</dbReference>
<dbReference type="Proteomes" id="UP000193689">
    <property type="component" value="Unassembled WGS sequence"/>
</dbReference>